<gene>
    <name evidence="8" type="ORF">BFGS077_001278</name>
    <name evidence="9" type="ORF">NXW39_07080</name>
</gene>
<dbReference type="AlphaFoldDB" id="F7LL53"/>
<keyword evidence="5" id="KW-0012">Acyltransferase</keyword>
<evidence type="ECO:0000256" key="3">
    <source>
        <dbReference type="ARBA" id="ARBA00022960"/>
    </source>
</evidence>
<dbReference type="Proteomes" id="UP001258434">
    <property type="component" value="Unassembled WGS sequence"/>
</dbReference>
<reference evidence="9" key="1">
    <citation type="submission" date="2022-08" db="EMBL/GenBank/DDBJ databases">
        <title>Genome Sequencing of Bacteroides fragilis Group Isolates with Nanopore Technology.</title>
        <authorList>
            <person name="Tisza M.J."/>
            <person name="Smith D."/>
            <person name="Dekker J.P."/>
        </authorList>
    </citation>
    <scope>NUCLEOTIDE SEQUENCE</scope>
    <source>
        <strain evidence="9">BFG-49</strain>
    </source>
</reference>
<comment type="similarity">
    <text evidence="1">Belongs to the FemABX family.</text>
</comment>
<dbReference type="RefSeq" id="WP_005813264.1">
    <property type="nucleotide sequence ID" value="NZ_CAXSVT010000001.1"/>
</dbReference>
<protein>
    <submittedName>
        <fullName evidence="8">GNAT family N-acetyltransferase</fullName>
    </submittedName>
</protein>
<evidence type="ECO:0000313" key="8">
    <source>
        <dbReference type="EMBL" id="MDT6976022.1"/>
    </source>
</evidence>
<dbReference type="EMBL" id="JAVFHL010000001">
    <property type="protein sequence ID" value="MDT6976022.1"/>
    <property type="molecule type" value="Genomic_DNA"/>
</dbReference>
<dbReference type="InterPro" id="IPR003447">
    <property type="entry name" value="FEMABX"/>
</dbReference>
<evidence type="ECO:0000256" key="6">
    <source>
        <dbReference type="ARBA" id="ARBA00023316"/>
    </source>
</evidence>
<organism evidence="8 10">
    <name type="scientific">Bacteroides fragilis</name>
    <dbReference type="NCBI Taxonomy" id="817"/>
    <lineage>
        <taxon>Bacteria</taxon>
        <taxon>Pseudomonadati</taxon>
        <taxon>Bacteroidota</taxon>
        <taxon>Bacteroidia</taxon>
        <taxon>Bacteroidales</taxon>
        <taxon>Bacteroidaceae</taxon>
        <taxon>Bacteroides</taxon>
    </lineage>
</organism>
<evidence type="ECO:0000313" key="9">
    <source>
        <dbReference type="EMBL" id="UVO91328.1"/>
    </source>
</evidence>
<evidence type="ECO:0000313" key="10">
    <source>
        <dbReference type="Proteomes" id="UP001258434"/>
    </source>
</evidence>
<keyword evidence="4" id="KW-0573">Peptidoglycan synthesis</keyword>
<reference evidence="10" key="2">
    <citation type="submission" date="2023-07" db="EMBL/GenBank/DDBJ databases">
        <title>A gut symbiont ubiquitin homologue binds and inactivates peptidyl-prolyl isomerase to mediate the interbacterial arms race in the human gut.</title>
        <authorList>
            <person name="Jiang K."/>
            <person name="Li W."/>
            <person name="Tong M."/>
            <person name="Xu J."/>
            <person name="Chen Z."/>
            <person name="Yang Y."/>
            <person name="Zang Y."/>
            <person name="Jiao X."/>
            <person name="Liu C."/>
            <person name="Lim B."/>
            <person name="Jiang X."/>
            <person name="Wang J."/>
            <person name="Wu D."/>
            <person name="Wang M."/>
            <person name="Liu S.-J."/>
            <person name="Shao F."/>
            <person name="Gao X."/>
        </authorList>
    </citation>
    <scope>NUCLEOTIDE SEQUENCE [LARGE SCALE GENOMIC DNA]</scope>
    <source>
        <strain evidence="10">GS077</strain>
    </source>
</reference>
<dbReference type="PANTHER" id="PTHR36174:SF1">
    <property type="entry name" value="LIPID II:GLYCINE GLYCYLTRANSFERASE"/>
    <property type="match status" value="1"/>
</dbReference>
<reference evidence="8" key="4">
    <citation type="submission" date="2024-03" db="EMBL/GenBank/DDBJ databases">
        <title>A gut symbiont ubiquitin homologue binds and inactivates peptidyl-prolyl isomerase to mediate the interbacterial arms race in the human gut.</title>
        <authorList>
            <person name="Jiang K."/>
            <person name="Li W."/>
            <person name="Tong M."/>
            <person name="Xu J."/>
            <person name="Chen Z."/>
            <person name="Yang Y."/>
            <person name="Zang Y."/>
            <person name="Jiao X."/>
            <person name="Liu C."/>
            <person name="Lim B."/>
            <person name="Jiang X."/>
            <person name="Wang J."/>
            <person name="Wu D."/>
            <person name="Wang M."/>
            <person name="Liu S.-J."/>
            <person name="Shao F."/>
            <person name="Gao X."/>
        </authorList>
    </citation>
    <scope>NUCLEOTIDE SEQUENCE</scope>
    <source>
        <strain evidence="8">GS077</strain>
    </source>
</reference>
<dbReference type="Gene3D" id="3.40.630.30">
    <property type="match status" value="1"/>
</dbReference>
<dbReference type="GO" id="GO:0008360">
    <property type="term" value="P:regulation of cell shape"/>
    <property type="evidence" value="ECO:0007669"/>
    <property type="project" value="UniProtKB-KW"/>
</dbReference>
<dbReference type="GO" id="GO:0009252">
    <property type="term" value="P:peptidoglycan biosynthetic process"/>
    <property type="evidence" value="ECO:0007669"/>
    <property type="project" value="UniProtKB-KW"/>
</dbReference>
<feature type="domain" description="BioF2-like acetyltransferase" evidence="7">
    <location>
        <begin position="157"/>
        <end position="282"/>
    </location>
</feature>
<dbReference type="PANTHER" id="PTHR36174">
    <property type="entry name" value="LIPID II:GLYCINE GLYCYLTRANSFERASE"/>
    <property type="match status" value="1"/>
</dbReference>
<dbReference type="PROSITE" id="PS51191">
    <property type="entry name" value="FEMABX"/>
    <property type="match status" value="1"/>
</dbReference>
<dbReference type="InterPro" id="IPR016181">
    <property type="entry name" value="Acyl_CoA_acyltransferase"/>
</dbReference>
<keyword evidence="6" id="KW-0961">Cell wall biogenesis/degradation</keyword>
<evidence type="ECO:0000256" key="1">
    <source>
        <dbReference type="ARBA" id="ARBA00009943"/>
    </source>
</evidence>
<dbReference type="SUPFAM" id="SSF55729">
    <property type="entry name" value="Acyl-CoA N-acyltransferases (Nat)"/>
    <property type="match status" value="1"/>
</dbReference>
<dbReference type="Pfam" id="PF13480">
    <property type="entry name" value="Acetyltransf_6"/>
    <property type="match status" value="1"/>
</dbReference>
<proteinExistence type="inferred from homology"/>
<accession>F7LL53</accession>
<reference evidence="8 10" key="3">
    <citation type="submission" date="2023-08" db="EMBL/GenBank/DDBJ databases">
        <authorList>
            <person name="Du M."/>
            <person name="Liu C."/>
            <person name="Liu S.-J."/>
        </authorList>
    </citation>
    <scope>NUCLEOTIDE SEQUENCE [LARGE SCALE GENOMIC DNA]</scope>
    <source>
        <strain evidence="8 10">GS077</strain>
    </source>
</reference>
<evidence type="ECO:0000256" key="5">
    <source>
        <dbReference type="ARBA" id="ARBA00023315"/>
    </source>
</evidence>
<keyword evidence="3" id="KW-0133">Cell shape</keyword>
<dbReference type="Proteomes" id="UP001058403">
    <property type="component" value="Chromosome"/>
</dbReference>
<name>F7LL53_BACFG</name>
<dbReference type="InterPro" id="IPR038740">
    <property type="entry name" value="BioF2-like_GNAT_dom"/>
</dbReference>
<sequence>MIKIIDIKHSFEWDNIVKSFAEYDIYYMLGYVGAFQIHGDGRPQLMYYERQDLRAIFVYMLRGTDIEHIYDIITPYGYGGVLFEGNICVENLQSFWSDFTSKMVELNIVDCFVRYHPILANALPMKQITDVIDLGKTVALDLTSPEVIWENIVSKNRNMIRKAEKNGVEIKHSNNPDLFEDFIRIYNATMDKDNAEDYYYFKKAFYDSIVKELDGNFEIFYATFEDKIIAMSIILFANKQMHYHLSGSVMEYRNLAPSNLLLYKAALWGCEHGYKTFHLGGGVGSGEDNLYKFKAAFNKNSNYQFSIAKYIFNQDKYDELVNIRKEHDDEFNLESHFFPIYRS</sequence>
<evidence type="ECO:0000256" key="2">
    <source>
        <dbReference type="ARBA" id="ARBA00022679"/>
    </source>
</evidence>
<dbReference type="GO" id="GO:0071555">
    <property type="term" value="P:cell wall organization"/>
    <property type="evidence" value="ECO:0007669"/>
    <property type="project" value="UniProtKB-KW"/>
</dbReference>
<keyword evidence="2" id="KW-0808">Transferase</keyword>
<evidence type="ECO:0000259" key="7">
    <source>
        <dbReference type="Pfam" id="PF13480"/>
    </source>
</evidence>
<evidence type="ECO:0000256" key="4">
    <source>
        <dbReference type="ARBA" id="ARBA00022984"/>
    </source>
</evidence>
<dbReference type="InterPro" id="IPR050644">
    <property type="entry name" value="PG_Glycine_Bridge_Synth"/>
</dbReference>
<dbReference type="EMBL" id="CP103070">
    <property type="protein sequence ID" value="UVO91328.1"/>
    <property type="molecule type" value="Genomic_DNA"/>
</dbReference>
<dbReference type="GO" id="GO:0016755">
    <property type="term" value="F:aminoacyltransferase activity"/>
    <property type="evidence" value="ECO:0007669"/>
    <property type="project" value="InterPro"/>
</dbReference>